<dbReference type="STRING" id="60175.A0A1V6XBW2"/>
<evidence type="ECO:0008006" key="6">
    <source>
        <dbReference type="Google" id="ProtNLM"/>
    </source>
</evidence>
<keyword evidence="1" id="KW-0433">Leucine-rich repeat</keyword>
<dbReference type="Gene3D" id="3.80.10.10">
    <property type="entry name" value="Ribonuclease Inhibitor"/>
    <property type="match status" value="2"/>
</dbReference>
<sequence>MKNKEGWDGKMRMEPKAVITNPEALEDSDYSDPDAPPVEEIEADEDLLADEDVNVENQISRINFPPNVAASLTELDLYDNLISHIKGLEEFHNLTSLDLSFNKIKHIKNISHLKKLTEIFFVQNKISRIEGLEELTAIKNLELGANKIREIENLETLTALEELWLGKNKIVEMKNLDNLSNLRIISIQSNRLTKITGLSALPKLEELYLSHNAVTDLSGLESNETLRVLDFSNNQVSHLEHLSSLKNLEELWGSNNQLASFEEVERELKDKEKLQTVYFEGNPLQLNGPAVYRNKGHLTHNIPAQDMRINLIFMRTRTLYKCSLALLVSFVNVGYGHGCTGYWCGTCLPAKVHDAPGVGFDLTPSYGTAVVHYYNGTVVEIAKVLGSPEYLELMARLATTSKPSTDSTLDFMSELQPSLLEYLLPDVSSPWRDWWRRLNTKLGRPVKADDVEIISDLLHGLKVCTEKTISQPLDRVAITDPGFQSLSTATINAALRMLDLRTWVGDSGYYTRRLVEGDAVYAASGYGLCPEYQDLFYCIDKFAETPDRTMFFVSYNRNILYTSIAEALTSEALSRLTSVEAQLVDYELGLDRLLEKDEAALWDRLRSQLQILPREYEDTITHLLLAGESATHPRFLAILRDSMTEILPGPVNIELAMDPTFAAARGAALYARRRQEVQSDCVEESECEEMRMHERLYTST</sequence>
<feature type="compositionally biased region" description="Acidic residues" evidence="3">
    <location>
        <begin position="24"/>
        <end position="37"/>
    </location>
</feature>
<dbReference type="Pfam" id="PF13516">
    <property type="entry name" value="LRR_6"/>
    <property type="match status" value="1"/>
</dbReference>
<evidence type="ECO:0000313" key="4">
    <source>
        <dbReference type="EMBL" id="OQE72643.1"/>
    </source>
</evidence>
<dbReference type="InterPro" id="IPR032675">
    <property type="entry name" value="LRR_dom_sf"/>
</dbReference>
<dbReference type="InterPro" id="IPR025875">
    <property type="entry name" value="Leu-rich_rpt_4"/>
</dbReference>
<name>A0A1V6XBW2_PENNA</name>
<dbReference type="SUPFAM" id="SSF52058">
    <property type="entry name" value="L domain-like"/>
    <property type="match status" value="1"/>
</dbReference>
<dbReference type="PROSITE" id="PS51450">
    <property type="entry name" value="LRR"/>
    <property type="match status" value="9"/>
</dbReference>
<dbReference type="SMART" id="SM00365">
    <property type="entry name" value="LRR_SD22"/>
    <property type="match status" value="9"/>
</dbReference>
<accession>A0A1V6XBW2</accession>
<dbReference type="SMART" id="SM00369">
    <property type="entry name" value="LRR_TYP"/>
    <property type="match status" value="4"/>
</dbReference>
<dbReference type="InterPro" id="IPR043129">
    <property type="entry name" value="ATPase_NBD"/>
</dbReference>
<dbReference type="SUPFAM" id="SSF53067">
    <property type="entry name" value="Actin-like ATPase domain"/>
    <property type="match status" value="1"/>
</dbReference>
<evidence type="ECO:0000256" key="2">
    <source>
        <dbReference type="ARBA" id="ARBA00022737"/>
    </source>
</evidence>
<protein>
    <recommendedName>
        <fullName evidence="6">Protein phosphatase 1 regulatory subunit 7</fullName>
    </recommendedName>
</protein>
<gene>
    <name evidence="4" type="ORF">PENNAL_c0094G02519</name>
</gene>
<evidence type="ECO:0000256" key="1">
    <source>
        <dbReference type="ARBA" id="ARBA00022614"/>
    </source>
</evidence>
<organism evidence="4 5">
    <name type="scientific">Penicillium nalgiovense</name>
    <dbReference type="NCBI Taxonomy" id="60175"/>
    <lineage>
        <taxon>Eukaryota</taxon>
        <taxon>Fungi</taxon>
        <taxon>Dikarya</taxon>
        <taxon>Ascomycota</taxon>
        <taxon>Pezizomycotina</taxon>
        <taxon>Eurotiomycetes</taxon>
        <taxon>Eurotiomycetidae</taxon>
        <taxon>Eurotiales</taxon>
        <taxon>Aspergillaceae</taxon>
        <taxon>Penicillium</taxon>
    </lineage>
</organism>
<dbReference type="Proteomes" id="UP000191691">
    <property type="component" value="Unassembled WGS sequence"/>
</dbReference>
<keyword evidence="5" id="KW-1185">Reference proteome</keyword>
<dbReference type="Pfam" id="PF12799">
    <property type="entry name" value="LRR_4"/>
    <property type="match status" value="1"/>
</dbReference>
<reference evidence="5" key="1">
    <citation type="journal article" date="2017" name="Nat. Microbiol.">
        <title>Global analysis of biosynthetic gene clusters reveals vast potential of secondary metabolite production in Penicillium species.</title>
        <authorList>
            <person name="Nielsen J.C."/>
            <person name="Grijseels S."/>
            <person name="Prigent S."/>
            <person name="Ji B."/>
            <person name="Dainat J."/>
            <person name="Nielsen K.F."/>
            <person name="Frisvad J.C."/>
            <person name="Workman M."/>
            <person name="Nielsen J."/>
        </authorList>
    </citation>
    <scope>NUCLEOTIDE SEQUENCE [LARGE SCALE GENOMIC DNA]</scope>
    <source>
        <strain evidence="5">IBT 13039</strain>
    </source>
</reference>
<feature type="compositionally biased region" description="Basic and acidic residues" evidence="3">
    <location>
        <begin position="1"/>
        <end position="15"/>
    </location>
</feature>
<dbReference type="InterPro" id="IPR003591">
    <property type="entry name" value="Leu-rich_rpt_typical-subtyp"/>
</dbReference>
<dbReference type="PANTHER" id="PTHR46652">
    <property type="entry name" value="LEUCINE-RICH REPEAT AND IQ DOMAIN-CONTAINING PROTEIN 1-RELATED"/>
    <property type="match status" value="1"/>
</dbReference>
<comment type="caution">
    <text evidence="4">The sequence shown here is derived from an EMBL/GenBank/DDBJ whole genome shotgun (WGS) entry which is preliminary data.</text>
</comment>
<dbReference type="AlphaFoldDB" id="A0A1V6XBW2"/>
<dbReference type="PANTHER" id="PTHR46652:SF3">
    <property type="entry name" value="LEUCINE-RICH REPEAT-CONTAINING PROTEIN 9"/>
    <property type="match status" value="1"/>
</dbReference>
<dbReference type="EMBL" id="MOOB01000094">
    <property type="protein sequence ID" value="OQE72643.1"/>
    <property type="molecule type" value="Genomic_DNA"/>
</dbReference>
<evidence type="ECO:0000256" key="3">
    <source>
        <dbReference type="SAM" id="MobiDB-lite"/>
    </source>
</evidence>
<dbReference type="InterPro" id="IPR050836">
    <property type="entry name" value="SDS22/Internalin_LRR"/>
</dbReference>
<dbReference type="InterPro" id="IPR001611">
    <property type="entry name" value="Leu-rich_rpt"/>
</dbReference>
<feature type="region of interest" description="Disordered" evidence="3">
    <location>
        <begin position="1"/>
        <end position="37"/>
    </location>
</feature>
<keyword evidence="2" id="KW-0677">Repeat</keyword>
<proteinExistence type="predicted"/>
<evidence type="ECO:0000313" key="5">
    <source>
        <dbReference type="Proteomes" id="UP000191691"/>
    </source>
</evidence>